<gene>
    <name evidence="1" type="ORF">M9H77_02546</name>
</gene>
<dbReference type="EMBL" id="CM044701">
    <property type="protein sequence ID" value="KAI5681319.1"/>
    <property type="molecule type" value="Genomic_DNA"/>
</dbReference>
<dbReference type="Proteomes" id="UP001060085">
    <property type="component" value="Linkage Group LG01"/>
</dbReference>
<sequence>MAMNTSWSQSSPSSTTNPPCEVIFNSLLKCWCGIKAPILSSKRSCGFFKWLEEACIVMDTTSNKVDNLPVILQMEEDIANLKIDSTKLKNDVEDIKKIIYFQVLKYGE</sequence>
<comment type="caution">
    <text evidence="1">The sequence shown here is derived from an EMBL/GenBank/DDBJ whole genome shotgun (WGS) entry which is preliminary data.</text>
</comment>
<protein>
    <submittedName>
        <fullName evidence="1">Uncharacterized protein</fullName>
    </submittedName>
</protein>
<accession>A0ACC0C8P0</accession>
<evidence type="ECO:0000313" key="1">
    <source>
        <dbReference type="EMBL" id="KAI5681319.1"/>
    </source>
</evidence>
<proteinExistence type="predicted"/>
<evidence type="ECO:0000313" key="2">
    <source>
        <dbReference type="Proteomes" id="UP001060085"/>
    </source>
</evidence>
<organism evidence="1 2">
    <name type="scientific">Catharanthus roseus</name>
    <name type="common">Madagascar periwinkle</name>
    <name type="synonym">Vinca rosea</name>
    <dbReference type="NCBI Taxonomy" id="4058"/>
    <lineage>
        <taxon>Eukaryota</taxon>
        <taxon>Viridiplantae</taxon>
        <taxon>Streptophyta</taxon>
        <taxon>Embryophyta</taxon>
        <taxon>Tracheophyta</taxon>
        <taxon>Spermatophyta</taxon>
        <taxon>Magnoliopsida</taxon>
        <taxon>eudicotyledons</taxon>
        <taxon>Gunneridae</taxon>
        <taxon>Pentapetalae</taxon>
        <taxon>asterids</taxon>
        <taxon>lamiids</taxon>
        <taxon>Gentianales</taxon>
        <taxon>Apocynaceae</taxon>
        <taxon>Rauvolfioideae</taxon>
        <taxon>Vinceae</taxon>
        <taxon>Catharanthinae</taxon>
        <taxon>Catharanthus</taxon>
    </lineage>
</organism>
<name>A0ACC0C8P0_CATRO</name>
<reference evidence="2" key="1">
    <citation type="journal article" date="2023" name="Nat. Plants">
        <title>Single-cell RNA sequencing provides a high-resolution roadmap for understanding the multicellular compartmentation of specialized metabolism.</title>
        <authorList>
            <person name="Sun S."/>
            <person name="Shen X."/>
            <person name="Li Y."/>
            <person name="Li Y."/>
            <person name="Wang S."/>
            <person name="Li R."/>
            <person name="Zhang H."/>
            <person name="Shen G."/>
            <person name="Guo B."/>
            <person name="Wei J."/>
            <person name="Xu J."/>
            <person name="St-Pierre B."/>
            <person name="Chen S."/>
            <person name="Sun C."/>
        </authorList>
    </citation>
    <scope>NUCLEOTIDE SEQUENCE [LARGE SCALE GENOMIC DNA]</scope>
</reference>
<keyword evidence="2" id="KW-1185">Reference proteome</keyword>